<sequence length="120" mass="13700">MISSPVRARGPPPRSMKLHTPTVTFQNANMLINIASARGPQIEVLVRVRSVRNQIHYEVFEIWPLIAHPVCIQGYLNVGVIYQDRLLNKGLMLQICRVQGVTFSRSRNLKVLKSLRLKIE</sequence>
<organism evidence="1 2">
    <name type="scientific">Eumeta variegata</name>
    <name type="common">Bagworm moth</name>
    <name type="synonym">Eumeta japonica</name>
    <dbReference type="NCBI Taxonomy" id="151549"/>
    <lineage>
        <taxon>Eukaryota</taxon>
        <taxon>Metazoa</taxon>
        <taxon>Ecdysozoa</taxon>
        <taxon>Arthropoda</taxon>
        <taxon>Hexapoda</taxon>
        <taxon>Insecta</taxon>
        <taxon>Pterygota</taxon>
        <taxon>Neoptera</taxon>
        <taxon>Endopterygota</taxon>
        <taxon>Lepidoptera</taxon>
        <taxon>Glossata</taxon>
        <taxon>Ditrysia</taxon>
        <taxon>Tineoidea</taxon>
        <taxon>Psychidae</taxon>
        <taxon>Oiketicinae</taxon>
        <taxon>Eumeta</taxon>
    </lineage>
</organism>
<accession>A0A4C1WGZ4</accession>
<proteinExistence type="predicted"/>
<dbReference type="Proteomes" id="UP000299102">
    <property type="component" value="Unassembled WGS sequence"/>
</dbReference>
<keyword evidence="2" id="KW-1185">Reference proteome</keyword>
<dbReference type="AlphaFoldDB" id="A0A4C1WGZ4"/>
<gene>
    <name evidence="1" type="ORF">EVAR_38173_1</name>
</gene>
<dbReference type="EMBL" id="BGZK01000544">
    <property type="protein sequence ID" value="GBP49405.1"/>
    <property type="molecule type" value="Genomic_DNA"/>
</dbReference>
<comment type="caution">
    <text evidence="1">The sequence shown here is derived from an EMBL/GenBank/DDBJ whole genome shotgun (WGS) entry which is preliminary data.</text>
</comment>
<evidence type="ECO:0000313" key="1">
    <source>
        <dbReference type="EMBL" id="GBP49405.1"/>
    </source>
</evidence>
<name>A0A4C1WGZ4_EUMVA</name>
<protein>
    <submittedName>
        <fullName evidence="1">Uncharacterized protein</fullName>
    </submittedName>
</protein>
<reference evidence="1 2" key="1">
    <citation type="journal article" date="2019" name="Commun. Biol.">
        <title>The bagworm genome reveals a unique fibroin gene that provides high tensile strength.</title>
        <authorList>
            <person name="Kono N."/>
            <person name="Nakamura H."/>
            <person name="Ohtoshi R."/>
            <person name="Tomita M."/>
            <person name="Numata K."/>
            <person name="Arakawa K."/>
        </authorList>
    </citation>
    <scope>NUCLEOTIDE SEQUENCE [LARGE SCALE GENOMIC DNA]</scope>
</reference>
<evidence type="ECO:0000313" key="2">
    <source>
        <dbReference type="Proteomes" id="UP000299102"/>
    </source>
</evidence>